<sequence>MMGLKKWVLLGSLVGVLAIVGCGQPKSGVSRKNKAYRAETKDAPKWVTGDLNHIKMESKEDSAVFKGRGEEDIVGNNVDYATDMAAAKARADLATNLKAELMKDVQEQVSRGNNALSETSSRTVSEKVDRVLTASKMLARWVGKDRVWVLVGLDKGVISKVRSELGLNSTK</sequence>
<keyword evidence="2" id="KW-0449">Lipoprotein</keyword>
<dbReference type="Proteomes" id="UP000054093">
    <property type="component" value="Unassembled WGS sequence"/>
</dbReference>
<organism evidence="2 3">
    <name type="scientific">Helicobacter suis HS5</name>
    <dbReference type="NCBI Taxonomy" id="710394"/>
    <lineage>
        <taxon>Bacteria</taxon>
        <taxon>Pseudomonadati</taxon>
        <taxon>Campylobacterota</taxon>
        <taxon>Epsilonproteobacteria</taxon>
        <taxon>Campylobacterales</taxon>
        <taxon>Helicobacteraceae</taxon>
        <taxon>Helicobacter</taxon>
    </lineage>
</organism>
<dbReference type="GO" id="GO:0009279">
    <property type="term" value="C:cell outer membrane"/>
    <property type="evidence" value="ECO:0007669"/>
    <property type="project" value="InterPro"/>
</dbReference>
<dbReference type="PRINTS" id="PR01019">
    <property type="entry name" value="LIPOLPP20"/>
</dbReference>
<reference evidence="2 3" key="1">
    <citation type="journal article" date="2011" name="Vet. Res.">
        <title>Genome sequence of Helicobacter suis supports its role in gastric pathology.</title>
        <authorList>
            <person name="Vermoote M."/>
            <person name="Vandekerckhove T.T."/>
            <person name="Flahou B."/>
            <person name="Pasmans F."/>
            <person name="Smet A."/>
            <person name="De Groote D."/>
            <person name="Van Criekinge W."/>
            <person name="Ducatelle R."/>
            <person name="Haesebrouck F."/>
        </authorList>
    </citation>
    <scope>NUCLEOTIDE SEQUENCE [LARGE SCALE GENOMIC DNA]</scope>
    <source>
        <strain evidence="2 3">HS5</strain>
    </source>
</reference>
<comment type="caution">
    <text evidence="2">The sequence shown here is derived from an EMBL/GenBank/DDBJ whole genome shotgun (WGS) entry which is preliminary data.</text>
</comment>
<dbReference type="Gene3D" id="3.10.129.140">
    <property type="entry name" value="Helicobacter TNF-alpha-Inducing protein"/>
    <property type="match status" value="1"/>
</dbReference>
<accession>E7G2G9</accession>
<dbReference type="AlphaFoldDB" id="E7G2G9"/>
<dbReference type="EMBL" id="ADHO01000012">
    <property type="protein sequence ID" value="EFX42467.1"/>
    <property type="molecule type" value="Genomic_DNA"/>
</dbReference>
<evidence type="ECO:0000313" key="3">
    <source>
        <dbReference type="Proteomes" id="UP000054093"/>
    </source>
</evidence>
<evidence type="ECO:0000313" key="2">
    <source>
        <dbReference type="EMBL" id="EFX42467.1"/>
    </source>
</evidence>
<dbReference type="PROSITE" id="PS51257">
    <property type="entry name" value="PROKAR_LIPOPROTEIN"/>
    <property type="match status" value="1"/>
</dbReference>
<dbReference type="SMR" id="E7G2G9"/>
<name>E7G2G9_9HELI</name>
<protein>
    <submittedName>
        <fullName evidence="2">Membrane-associated lipoprotein</fullName>
    </submittedName>
</protein>
<dbReference type="InterPro" id="IPR002217">
    <property type="entry name" value="Lipo_LPP20"/>
</dbReference>
<gene>
    <name evidence="2" type="primary">lpp20</name>
    <name evidence="2" type="ORF">HSUHS5_0100</name>
</gene>
<dbReference type="InterPro" id="IPR024952">
    <property type="entry name" value="LPP20-like_dom"/>
</dbReference>
<evidence type="ECO:0000259" key="1">
    <source>
        <dbReference type="Pfam" id="PF02169"/>
    </source>
</evidence>
<proteinExistence type="predicted"/>
<dbReference type="Pfam" id="PF02169">
    <property type="entry name" value="LPP20"/>
    <property type="match status" value="1"/>
</dbReference>
<feature type="domain" description="Lipoprotein LPP20-like" evidence="1">
    <location>
        <begin position="65"/>
        <end position="154"/>
    </location>
</feature>